<evidence type="ECO:0000313" key="3">
    <source>
        <dbReference type="Proteomes" id="UP000714275"/>
    </source>
</evidence>
<name>A0A9P6ZGK8_9AGAM</name>
<reference evidence="2" key="1">
    <citation type="journal article" date="2020" name="New Phytol.">
        <title>Comparative genomics reveals dynamic genome evolution in host specialist ectomycorrhizal fungi.</title>
        <authorList>
            <person name="Lofgren L.A."/>
            <person name="Nguyen N.H."/>
            <person name="Vilgalys R."/>
            <person name="Ruytinx J."/>
            <person name="Liao H.L."/>
            <person name="Branco S."/>
            <person name="Kuo A."/>
            <person name="LaButti K."/>
            <person name="Lipzen A."/>
            <person name="Andreopoulos W."/>
            <person name="Pangilinan J."/>
            <person name="Riley R."/>
            <person name="Hundley H."/>
            <person name="Na H."/>
            <person name="Barry K."/>
            <person name="Grigoriev I.V."/>
            <person name="Stajich J.E."/>
            <person name="Kennedy P.G."/>
        </authorList>
    </citation>
    <scope>NUCLEOTIDE SEQUENCE</scope>
    <source>
        <strain evidence="2">DOB743</strain>
    </source>
</reference>
<comment type="caution">
    <text evidence="2">The sequence shown here is derived from an EMBL/GenBank/DDBJ whole genome shotgun (WGS) entry which is preliminary data.</text>
</comment>
<organism evidence="2 3">
    <name type="scientific">Suillus placidus</name>
    <dbReference type="NCBI Taxonomy" id="48579"/>
    <lineage>
        <taxon>Eukaryota</taxon>
        <taxon>Fungi</taxon>
        <taxon>Dikarya</taxon>
        <taxon>Basidiomycota</taxon>
        <taxon>Agaricomycotina</taxon>
        <taxon>Agaricomycetes</taxon>
        <taxon>Agaricomycetidae</taxon>
        <taxon>Boletales</taxon>
        <taxon>Suillineae</taxon>
        <taxon>Suillaceae</taxon>
        <taxon>Suillus</taxon>
    </lineage>
</organism>
<feature type="non-terminal residue" evidence="2">
    <location>
        <position position="1"/>
    </location>
</feature>
<keyword evidence="3" id="KW-1185">Reference proteome</keyword>
<dbReference type="Proteomes" id="UP000714275">
    <property type="component" value="Unassembled WGS sequence"/>
</dbReference>
<evidence type="ECO:0000313" key="2">
    <source>
        <dbReference type="EMBL" id="KAG1765170.1"/>
    </source>
</evidence>
<dbReference type="OrthoDB" id="3237716at2759"/>
<proteinExistence type="predicted"/>
<protein>
    <submittedName>
        <fullName evidence="2">Uncharacterized protein</fullName>
    </submittedName>
</protein>
<dbReference type="EMBL" id="JABBWD010000112">
    <property type="protein sequence ID" value="KAG1765170.1"/>
    <property type="molecule type" value="Genomic_DNA"/>
</dbReference>
<sequence length="286" mass="31819">RLTVFSFDVDVITGDMKRGFCGETNMPWEDFKSRVLAYLDSTAEEVQLVYKFAGDTSKATHLNDAEVFSIAMNRLCHKASNARTRVIALEVKNAAKQTIATKAKKRTRKDDIPPASSDKNPTQLKAYKQLESQIRCELHHGHCFVDRTSGYDNHRPKRPCHSGVHITIQNITPPLLQPRNSSPPLLLQPCNSSPLPLLQLHNSSLPPLSQLVHYPEIGALLGVIDADKPELRIGELETSLLNVGVVSSSQVILLPEDVLSVISDMGQKRARILRNYAKRTILPFLG</sequence>
<dbReference type="AlphaFoldDB" id="A0A9P6ZGK8"/>
<gene>
    <name evidence="2" type="ORF">EV702DRAFT_943726</name>
</gene>
<evidence type="ECO:0000256" key="1">
    <source>
        <dbReference type="SAM" id="MobiDB-lite"/>
    </source>
</evidence>
<accession>A0A9P6ZGK8</accession>
<feature type="non-terminal residue" evidence="2">
    <location>
        <position position="286"/>
    </location>
</feature>
<feature type="region of interest" description="Disordered" evidence="1">
    <location>
        <begin position="100"/>
        <end position="123"/>
    </location>
</feature>